<name>A0A8H5H7Y0_9AGAR</name>
<dbReference type="OrthoDB" id="2789810at2759"/>
<dbReference type="Gene3D" id="3.80.10.10">
    <property type="entry name" value="Ribonuclease Inhibitor"/>
    <property type="match status" value="1"/>
</dbReference>
<dbReference type="InterPro" id="IPR032675">
    <property type="entry name" value="LRR_dom_sf"/>
</dbReference>
<dbReference type="Pfam" id="PF12937">
    <property type="entry name" value="F-box-like"/>
    <property type="match status" value="1"/>
</dbReference>
<dbReference type="Proteomes" id="UP000565441">
    <property type="component" value="Unassembled WGS sequence"/>
</dbReference>
<organism evidence="2 3">
    <name type="scientific">Tricholomella constricta</name>
    <dbReference type="NCBI Taxonomy" id="117010"/>
    <lineage>
        <taxon>Eukaryota</taxon>
        <taxon>Fungi</taxon>
        <taxon>Dikarya</taxon>
        <taxon>Basidiomycota</taxon>
        <taxon>Agaricomycotina</taxon>
        <taxon>Agaricomycetes</taxon>
        <taxon>Agaricomycetidae</taxon>
        <taxon>Agaricales</taxon>
        <taxon>Tricholomatineae</taxon>
        <taxon>Lyophyllaceae</taxon>
        <taxon>Tricholomella</taxon>
    </lineage>
</organism>
<accession>A0A8H5H7Y0</accession>
<protein>
    <recommendedName>
        <fullName evidence="1">F-box domain-containing protein</fullName>
    </recommendedName>
</protein>
<dbReference type="InterPro" id="IPR036047">
    <property type="entry name" value="F-box-like_dom_sf"/>
</dbReference>
<gene>
    <name evidence="2" type="ORF">D9615_007148</name>
</gene>
<feature type="domain" description="F-box" evidence="1">
    <location>
        <begin position="5"/>
        <end position="47"/>
    </location>
</feature>
<evidence type="ECO:0000259" key="1">
    <source>
        <dbReference type="Pfam" id="PF12937"/>
    </source>
</evidence>
<keyword evidence="3" id="KW-1185">Reference proteome</keyword>
<evidence type="ECO:0000313" key="3">
    <source>
        <dbReference type="Proteomes" id="UP000565441"/>
    </source>
</evidence>
<comment type="caution">
    <text evidence="2">The sequence shown here is derived from an EMBL/GenBank/DDBJ whole genome shotgun (WGS) entry which is preliminary data.</text>
</comment>
<dbReference type="SUPFAM" id="SSF52047">
    <property type="entry name" value="RNI-like"/>
    <property type="match status" value="1"/>
</dbReference>
<dbReference type="AlphaFoldDB" id="A0A8H5H7Y0"/>
<evidence type="ECO:0000313" key="2">
    <source>
        <dbReference type="EMBL" id="KAF5378601.1"/>
    </source>
</evidence>
<proteinExistence type="predicted"/>
<dbReference type="EMBL" id="JAACJP010000019">
    <property type="protein sequence ID" value="KAF5378601.1"/>
    <property type="molecule type" value="Genomic_DNA"/>
</dbReference>
<sequence>MAPPELPQEIIILILSFLFYDKPTLSSCSLVSKAWLSHSRTHLFHDIAIDHDNWETILLAPHPHISYTRRLKIADLGVLPSGPGLDRFSAITSLMLQYNAPSKDMLLALPLLFPDVRTLYLDGVDFSTSAEAYTLFCAFKHLQKVSVSCTWDQTRATQGEQLYFPRGLRTVDASGGLFFLKVPISRSLGCERLCVLRLYGLRIRDAVAIGAHLGALGGGLEHLELGFVAYSAAEFFHGKIDLGPNTNLRSFSLLRAPPKLFLSTLQSGVPLQKLEEATLTMHSMRDDAQIIRVLTSFDWAALDALTGDALYTPRLHNVTLRLEESMRTRVQECVKGAMRMSVGRNVLEFRFVKGLRDVCEWEEQMMEDPIEMRGMAARYGKCFVDMVSVVWVFFGRLDG</sequence>
<reference evidence="2 3" key="1">
    <citation type="journal article" date="2020" name="ISME J.">
        <title>Uncovering the hidden diversity of litter-decomposition mechanisms in mushroom-forming fungi.</title>
        <authorList>
            <person name="Floudas D."/>
            <person name="Bentzer J."/>
            <person name="Ahren D."/>
            <person name="Johansson T."/>
            <person name="Persson P."/>
            <person name="Tunlid A."/>
        </authorList>
    </citation>
    <scope>NUCLEOTIDE SEQUENCE [LARGE SCALE GENOMIC DNA]</scope>
    <source>
        <strain evidence="2 3">CBS 661.87</strain>
    </source>
</reference>
<dbReference type="InterPro" id="IPR001810">
    <property type="entry name" value="F-box_dom"/>
</dbReference>
<dbReference type="SUPFAM" id="SSF81383">
    <property type="entry name" value="F-box domain"/>
    <property type="match status" value="1"/>
</dbReference>